<feature type="transmembrane region" description="Helical" evidence="4">
    <location>
        <begin position="655"/>
        <end position="675"/>
    </location>
</feature>
<dbReference type="Proteomes" id="UP001054252">
    <property type="component" value="Unassembled WGS sequence"/>
</dbReference>
<dbReference type="InterPro" id="IPR046960">
    <property type="entry name" value="PPR_At4g14850-like_plant"/>
</dbReference>
<evidence type="ECO:0008006" key="7">
    <source>
        <dbReference type="Google" id="ProtNLM"/>
    </source>
</evidence>
<dbReference type="FunFam" id="1.25.40.10:FF:000196">
    <property type="entry name" value="Pentatricopeptide repeat-containing protein At4g14850"/>
    <property type="match status" value="1"/>
</dbReference>
<dbReference type="GO" id="GO:0003723">
    <property type="term" value="F:RNA binding"/>
    <property type="evidence" value="ECO:0007669"/>
    <property type="project" value="InterPro"/>
</dbReference>
<dbReference type="FunFam" id="1.25.40.10:FF:000073">
    <property type="entry name" value="Pentatricopeptide repeat-containing protein chloroplastic"/>
    <property type="match status" value="1"/>
</dbReference>
<keyword evidence="1" id="KW-0677">Repeat</keyword>
<keyword evidence="6" id="KW-1185">Reference proteome</keyword>
<dbReference type="InterPro" id="IPR011990">
    <property type="entry name" value="TPR-like_helical_dom_sf"/>
</dbReference>
<accession>A0AAV5LVA8</accession>
<sequence>MILHQVSFHGSFSSSFFYRFPFRNFRAQINSKRPQKFQKCFYGNWSRLRLAGLSNTAICCSFDEFSVEENSGNLKEIRFSHLKEERGIRANHQTFLWLLEGCLNSGSLVDVKKLHGKILKLGFDSEQVLCDKLMDIYIALDDLEGAGTLTSSEYIFSKMQCRDRVTYNSLISGLAQCGFSDKALELFEEMQLDCLKPDCVTVASLLGACASVGALYTGKQLHSYAIKAGFSTDIIVEGSLLDLYVKCSDLETAHKFFCTTETDNVVLWNVMLVAYGQLENLSQSFQIFRQMLIEGLVPNQYTYPSILRTCTSLGNLGLGEQIHAQVIKNSFQSNVYVCSVLIDMYAKLGKLDTAFEILSRLNEEDVVSWTAMIAGYTQHGMFNEALKLFREMLNRGIWSDNIGFSSAISACAGIQALNQGQQVHAQSFVSGFLDDLSIGNALVSLYARCGQRQEAYKVFEKMDAKDNISWNALISGFSQSGNHEEALKVFSEMNRAGVEANLFTFASAVSAAANTANLKQGKLIHAMIIKTGYDSEIESSNVLITLYAKCGSISDAEKEFREMPEKNEVSWNAMITGYSQHGCAMEAINLFEKMKQVGVTPNHVTYVGVLSACSHAGLVNEALGYFESMSKEHGLLPKPEHYVCMVDLLGRADQFTIVIKVVALMFLLIVLFFLVHRSQPRTAQPEEKDGGTAQPSWMLRGFNEAVETYGLTEVHMVGGSFTWRRRRILEKLDRRLASASWKGLFSRAKIQLLPPLSSDHNPLWLVLDGRKERMNSNRKRFRFEEMWLRDTGCYEVVRTGWQSIEREGSWSCLLQKVRECSKGLELWNSKQFGHVQQRLKQCSKRLQDLQNQVADYSLKGEFRRRLLVCTNFKRHC</sequence>
<feature type="repeat" description="PPR" evidence="2">
    <location>
        <begin position="435"/>
        <end position="465"/>
    </location>
</feature>
<dbReference type="SUPFAM" id="SSF81901">
    <property type="entry name" value="HCP-like"/>
    <property type="match status" value="1"/>
</dbReference>
<dbReference type="FunFam" id="1.25.40.10:FF:000381">
    <property type="entry name" value="Pentatricopeptide repeat-containing protein"/>
    <property type="match status" value="1"/>
</dbReference>
<dbReference type="InterPro" id="IPR002885">
    <property type="entry name" value="PPR_rpt"/>
</dbReference>
<evidence type="ECO:0000256" key="3">
    <source>
        <dbReference type="SAM" id="Coils"/>
    </source>
</evidence>
<protein>
    <recommendedName>
        <fullName evidence="7">Pentatricopeptide repeat-containing protein</fullName>
    </recommendedName>
</protein>
<feature type="repeat" description="PPR" evidence="2">
    <location>
        <begin position="602"/>
        <end position="637"/>
    </location>
</feature>
<dbReference type="NCBIfam" id="TIGR00756">
    <property type="entry name" value="PPR"/>
    <property type="match status" value="6"/>
</dbReference>
<dbReference type="EMBL" id="BPVZ01000141">
    <property type="protein sequence ID" value="GKV40377.1"/>
    <property type="molecule type" value="Genomic_DNA"/>
</dbReference>
<feature type="repeat" description="PPR" evidence="2">
    <location>
        <begin position="466"/>
        <end position="500"/>
    </location>
</feature>
<dbReference type="GO" id="GO:0099402">
    <property type="term" value="P:plant organ development"/>
    <property type="evidence" value="ECO:0007669"/>
    <property type="project" value="UniProtKB-ARBA"/>
</dbReference>
<dbReference type="GO" id="GO:0009451">
    <property type="term" value="P:RNA modification"/>
    <property type="evidence" value="ECO:0007669"/>
    <property type="project" value="InterPro"/>
</dbReference>
<dbReference type="PANTHER" id="PTHR47926:SF533">
    <property type="entry name" value="DYW DOMAIN-CONTAINING PROTEIN"/>
    <property type="match status" value="1"/>
</dbReference>
<dbReference type="InterPro" id="IPR036691">
    <property type="entry name" value="Endo/exonu/phosph_ase_sf"/>
</dbReference>
<dbReference type="FunFam" id="1.25.40.10:FF:000158">
    <property type="entry name" value="pentatricopeptide repeat-containing protein At2g33680"/>
    <property type="match status" value="1"/>
</dbReference>
<feature type="repeat" description="PPR" evidence="2">
    <location>
        <begin position="365"/>
        <end position="399"/>
    </location>
</feature>
<evidence type="ECO:0000256" key="1">
    <source>
        <dbReference type="ARBA" id="ARBA00022737"/>
    </source>
</evidence>
<feature type="repeat" description="PPR" evidence="2">
    <location>
        <begin position="334"/>
        <end position="364"/>
    </location>
</feature>
<keyword evidence="4" id="KW-1133">Transmembrane helix</keyword>
<feature type="repeat" description="PPR" evidence="2">
    <location>
        <begin position="264"/>
        <end position="298"/>
    </location>
</feature>
<dbReference type="Pfam" id="PF13041">
    <property type="entry name" value="PPR_2"/>
    <property type="match status" value="5"/>
</dbReference>
<keyword evidence="3" id="KW-0175">Coiled coil</keyword>
<dbReference type="SUPFAM" id="SSF56219">
    <property type="entry name" value="DNase I-like"/>
    <property type="match status" value="1"/>
</dbReference>
<dbReference type="Pfam" id="PF01535">
    <property type="entry name" value="PPR"/>
    <property type="match status" value="2"/>
</dbReference>
<dbReference type="AlphaFoldDB" id="A0AAV5LVA8"/>
<proteinExistence type="predicted"/>
<evidence type="ECO:0000256" key="4">
    <source>
        <dbReference type="SAM" id="Phobius"/>
    </source>
</evidence>
<evidence type="ECO:0000256" key="2">
    <source>
        <dbReference type="PROSITE-ProRule" id="PRU00708"/>
    </source>
</evidence>
<keyword evidence="4" id="KW-0472">Membrane</keyword>
<gene>
    <name evidence="5" type="ORF">SLEP1_g48032</name>
</gene>
<evidence type="ECO:0000313" key="5">
    <source>
        <dbReference type="EMBL" id="GKV40377.1"/>
    </source>
</evidence>
<evidence type="ECO:0000313" key="6">
    <source>
        <dbReference type="Proteomes" id="UP001054252"/>
    </source>
</evidence>
<feature type="repeat" description="PPR" evidence="2">
    <location>
        <begin position="163"/>
        <end position="197"/>
    </location>
</feature>
<feature type="repeat" description="PPR" evidence="2">
    <location>
        <begin position="567"/>
        <end position="601"/>
    </location>
</feature>
<keyword evidence="4" id="KW-0812">Transmembrane</keyword>
<name>A0AAV5LVA8_9ROSI</name>
<feature type="coiled-coil region" evidence="3">
    <location>
        <begin position="832"/>
        <end position="859"/>
    </location>
</feature>
<dbReference type="Gene3D" id="1.25.40.10">
    <property type="entry name" value="Tetratricopeptide repeat domain"/>
    <property type="match status" value="5"/>
</dbReference>
<reference evidence="5 6" key="1">
    <citation type="journal article" date="2021" name="Commun. Biol.">
        <title>The genome of Shorea leprosula (Dipterocarpaceae) highlights the ecological relevance of drought in aseasonal tropical rainforests.</title>
        <authorList>
            <person name="Ng K.K.S."/>
            <person name="Kobayashi M.J."/>
            <person name="Fawcett J.A."/>
            <person name="Hatakeyama M."/>
            <person name="Paape T."/>
            <person name="Ng C.H."/>
            <person name="Ang C.C."/>
            <person name="Tnah L.H."/>
            <person name="Lee C.T."/>
            <person name="Nishiyama T."/>
            <person name="Sese J."/>
            <person name="O'Brien M.J."/>
            <person name="Copetti D."/>
            <person name="Mohd Noor M.I."/>
            <person name="Ong R.C."/>
            <person name="Putra M."/>
            <person name="Sireger I.Z."/>
            <person name="Indrioko S."/>
            <person name="Kosugi Y."/>
            <person name="Izuno A."/>
            <person name="Isagi Y."/>
            <person name="Lee S.L."/>
            <person name="Shimizu K.K."/>
        </authorList>
    </citation>
    <scope>NUCLEOTIDE SEQUENCE [LARGE SCALE GENOMIC DNA]</scope>
    <source>
        <strain evidence="5">214</strain>
    </source>
</reference>
<dbReference type="PANTHER" id="PTHR47926">
    <property type="entry name" value="PENTATRICOPEPTIDE REPEAT-CONTAINING PROTEIN"/>
    <property type="match status" value="1"/>
</dbReference>
<comment type="caution">
    <text evidence="5">The sequence shown here is derived from an EMBL/GenBank/DDBJ whole genome shotgun (WGS) entry which is preliminary data.</text>
</comment>
<organism evidence="5 6">
    <name type="scientific">Rubroshorea leprosula</name>
    <dbReference type="NCBI Taxonomy" id="152421"/>
    <lineage>
        <taxon>Eukaryota</taxon>
        <taxon>Viridiplantae</taxon>
        <taxon>Streptophyta</taxon>
        <taxon>Embryophyta</taxon>
        <taxon>Tracheophyta</taxon>
        <taxon>Spermatophyta</taxon>
        <taxon>Magnoliopsida</taxon>
        <taxon>eudicotyledons</taxon>
        <taxon>Gunneridae</taxon>
        <taxon>Pentapetalae</taxon>
        <taxon>rosids</taxon>
        <taxon>malvids</taxon>
        <taxon>Malvales</taxon>
        <taxon>Dipterocarpaceae</taxon>
        <taxon>Rubroshorea</taxon>
    </lineage>
</organism>
<dbReference type="PROSITE" id="PS51375">
    <property type="entry name" value="PPR"/>
    <property type="match status" value="8"/>
</dbReference>